<evidence type="ECO:0000259" key="8">
    <source>
        <dbReference type="Pfam" id="PF00496"/>
    </source>
</evidence>
<dbReference type="PANTHER" id="PTHR30290">
    <property type="entry name" value="PERIPLASMIC BINDING COMPONENT OF ABC TRANSPORTER"/>
    <property type="match status" value="1"/>
</dbReference>
<dbReference type="SUPFAM" id="SSF53850">
    <property type="entry name" value="Periplasmic binding protein-like II"/>
    <property type="match status" value="1"/>
</dbReference>
<keyword evidence="4 7" id="KW-0732">Signal</keyword>
<evidence type="ECO:0000256" key="3">
    <source>
        <dbReference type="ARBA" id="ARBA00022448"/>
    </source>
</evidence>
<keyword evidence="6" id="KW-0653">Protein transport</keyword>
<comment type="subcellular location">
    <subcellularLocation>
        <location evidence="1">Cell membrane</location>
        <topology evidence="1">Lipid-anchor</topology>
    </subcellularLocation>
</comment>
<dbReference type="GO" id="GO:0042597">
    <property type="term" value="C:periplasmic space"/>
    <property type="evidence" value="ECO:0007669"/>
    <property type="project" value="UniProtKB-ARBA"/>
</dbReference>
<dbReference type="InterPro" id="IPR023765">
    <property type="entry name" value="SBP_5_CS"/>
</dbReference>
<dbReference type="AlphaFoldDB" id="A0A380K4P5"/>
<evidence type="ECO:0000256" key="5">
    <source>
        <dbReference type="ARBA" id="ARBA00022856"/>
    </source>
</evidence>
<evidence type="ECO:0000313" key="9">
    <source>
        <dbReference type="EMBL" id="SUN60016.1"/>
    </source>
</evidence>
<dbReference type="GO" id="GO:0015833">
    <property type="term" value="P:peptide transport"/>
    <property type="evidence" value="ECO:0007669"/>
    <property type="project" value="UniProtKB-KW"/>
</dbReference>
<dbReference type="Gene3D" id="3.40.190.10">
    <property type="entry name" value="Periplasmic binding protein-like II"/>
    <property type="match status" value="1"/>
</dbReference>
<dbReference type="InterPro" id="IPR030678">
    <property type="entry name" value="Peptide/Ni-bd"/>
</dbReference>
<dbReference type="InterPro" id="IPR000914">
    <property type="entry name" value="SBP_5_dom"/>
</dbReference>
<evidence type="ECO:0000256" key="6">
    <source>
        <dbReference type="ARBA" id="ARBA00022927"/>
    </source>
</evidence>
<dbReference type="InterPro" id="IPR039424">
    <property type="entry name" value="SBP_5"/>
</dbReference>
<keyword evidence="3" id="KW-0813">Transport</keyword>
<dbReference type="GO" id="GO:0015031">
    <property type="term" value="P:protein transport"/>
    <property type="evidence" value="ECO:0007669"/>
    <property type="project" value="UniProtKB-KW"/>
</dbReference>
<keyword evidence="10" id="KW-1185">Reference proteome</keyword>
<feature type="signal peptide" evidence="7">
    <location>
        <begin position="1"/>
        <end position="23"/>
    </location>
</feature>
<dbReference type="EMBL" id="UHFN01000007">
    <property type="protein sequence ID" value="SUN60016.1"/>
    <property type="molecule type" value="Genomic_DNA"/>
</dbReference>
<dbReference type="Gene3D" id="3.90.76.10">
    <property type="entry name" value="Dipeptide-binding Protein, Domain 1"/>
    <property type="match status" value="1"/>
</dbReference>
<keyword evidence="5" id="KW-0571">Peptide transport</keyword>
<reference evidence="9 10" key="1">
    <citation type="submission" date="2018-06" db="EMBL/GenBank/DDBJ databases">
        <authorList>
            <consortium name="Pathogen Informatics"/>
            <person name="Doyle S."/>
        </authorList>
    </citation>
    <scope>NUCLEOTIDE SEQUENCE [LARGE SCALE GENOMIC DNA]</scope>
    <source>
        <strain evidence="9 10">NCTC12224</strain>
    </source>
</reference>
<dbReference type="RefSeq" id="WP_419186667.1">
    <property type="nucleotide sequence ID" value="NZ_JBNPOC010000119.1"/>
</dbReference>
<feature type="domain" description="Solute-binding protein family 5" evidence="8">
    <location>
        <begin position="78"/>
        <end position="467"/>
    </location>
</feature>
<dbReference type="PANTHER" id="PTHR30290:SF10">
    <property type="entry name" value="PERIPLASMIC OLIGOPEPTIDE-BINDING PROTEIN-RELATED"/>
    <property type="match status" value="1"/>
</dbReference>
<dbReference type="PROSITE" id="PS01040">
    <property type="entry name" value="SBP_BACTERIAL_5"/>
    <property type="match status" value="1"/>
</dbReference>
<evidence type="ECO:0000256" key="4">
    <source>
        <dbReference type="ARBA" id="ARBA00022729"/>
    </source>
</evidence>
<dbReference type="CDD" id="cd08504">
    <property type="entry name" value="PBP2_OppA"/>
    <property type="match status" value="1"/>
</dbReference>
<dbReference type="Pfam" id="PF00496">
    <property type="entry name" value="SBP_bac_5"/>
    <property type="match status" value="1"/>
</dbReference>
<feature type="chain" id="PRO_5038837953" evidence="7">
    <location>
        <begin position="24"/>
        <end position="548"/>
    </location>
</feature>
<gene>
    <name evidence="9" type="primary">oppA_2</name>
    <name evidence="9" type="ORF">NCTC12224_00682</name>
</gene>
<evidence type="ECO:0000313" key="10">
    <source>
        <dbReference type="Proteomes" id="UP000254924"/>
    </source>
</evidence>
<name>A0A380K4P5_9STRE</name>
<dbReference type="Proteomes" id="UP000254924">
    <property type="component" value="Unassembled WGS sequence"/>
</dbReference>
<dbReference type="PIRSF" id="PIRSF002741">
    <property type="entry name" value="MppA"/>
    <property type="match status" value="1"/>
</dbReference>
<evidence type="ECO:0000256" key="2">
    <source>
        <dbReference type="ARBA" id="ARBA00005695"/>
    </source>
</evidence>
<dbReference type="PROSITE" id="PS51257">
    <property type="entry name" value="PROKAR_LIPOPROTEIN"/>
    <property type="match status" value="1"/>
</dbReference>
<sequence length="548" mass="60357">MTKKTKWLVAAGATLVAATTLVACSNSSSSTSSSKDINWAVPTEILTLDISKNTDHYSALAIGNSGSNIYRLGKNSKLELDLAKKVDVSDDGKTYTITLRDNLKWSDGSKLTAKDFVYSWQRIVNPETASEYAYLVSEAHVVNATEINSGQITDLNQLGVKAESDTKLVFTLTSPSPQFKYFLAFVNFMPQKESAVKEYGKNYATASKYQVYSGPYTVTGWNGSNGTFKLKKNKYYWDAKNVKTDTVNVQTVKKPDTAVQMYKRGELDNANISATSAIYNANKNNKDVVDVFEATTSYMSYNMSGSTKGLDNKKIRQALNLATDRDAVVKAAVDTGSTAATAFVPYKLETLTNGKDLTDYVAPGYKYDVKEAAKLFKEGLAEAGLTSLKLTITADADSPAAKNLVDYIKSTWESNLPGLTIEEKFVTFKQRLEDTKNQNFDVAVVLWGGDYPEGSTFYGLFQSTAAYNYGKFNSEAYDAVYTKAVTTDATDQEAGAKDYKEAEKILFDEAAYNPLYFRNTKALRNPKLTGLVENTTGLNTDFTHAYKK</sequence>
<comment type="similarity">
    <text evidence="2">Belongs to the bacterial solute-binding protein 5 family.</text>
</comment>
<dbReference type="Gene3D" id="3.10.105.10">
    <property type="entry name" value="Dipeptide-binding Protein, Domain 3"/>
    <property type="match status" value="1"/>
</dbReference>
<evidence type="ECO:0000256" key="1">
    <source>
        <dbReference type="ARBA" id="ARBA00004193"/>
    </source>
</evidence>
<proteinExistence type="inferred from homology"/>
<accession>A0A380K4P5</accession>
<dbReference type="FunFam" id="3.90.76.10:FF:000001">
    <property type="entry name" value="Oligopeptide ABC transporter substrate-binding protein"/>
    <property type="match status" value="1"/>
</dbReference>
<protein>
    <submittedName>
        <fullName evidence="9">Oligopeptide ABC transporter, periplasmic oligopeptide-binding protein OppA (TC 3.A.1.5.1)</fullName>
    </submittedName>
</protein>
<dbReference type="GeneID" id="78356131"/>
<dbReference type="GO" id="GO:0043190">
    <property type="term" value="C:ATP-binding cassette (ABC) transporter complex"/>
    <property type="evidence" value="ECO:0007669"/>
    <property type="project" value="InterPro"/>
</dbReference>
<dbReference type="GO" id="GO:1904680">
    <property type="term" value="F:peptide transmembrane transporter activity"/>
    <property type="evidence" value="ECO:0007669"/>
    <property type="project" value="TreeGrafter"/>
</dbReference>
<organism evidence="9 10">
    <name type="scientific">Streptococcus hyointestinalis</name>
    <dbReference type="NCBI Taxonomy" id="1337"/>
    <lineage>
        <taxon>Bacteria</taxon>
        <taxon>Bacillati</taxon>
        <taxon>Bacillota</taxon>
        <taxon>Bacilli</taxon>
        <taxon>Lactobacillales</taxon>
        <taxon>Streptococcaceae</taxon>
        <taxon>Streptococcus</taxon>
    </lineage>
</organism>
<evidence type="ECO:0000256" key="7">
    <source>
        <dbReference type="SAM" id="SignalP"/>
    </source>
</evidence>